<comment type="caution">
    <text evidence="3">The sequence shown here is derived from an EMBL/GenBank/DDBJ whole genome shotgun (WGS) entry which is preliminary data.</text>
</comment>
<dbReference type="EMBL" id="CAJOBA010002886">
    <property type="protein sequence ID" value="CAF3662819.1"/>
    <property type="molecule type" value="Genomic_DNA"/>
</dbReference>
<dbReference type="OrthoDB" id="18894at2759"/>
<feature type="transmembrane region" description="Helical" evidence="1">
    <location>
        <begin position="47"/>
        <end position="68"/>
    </location>
</feature>
<dbReference type="Proteomes" id="UP000681722">
    <property type="component" value="Unassembled WGS sequence"/>
</dbReference>
<dbReference type="EMBL" id="CAJNOK010002885">
    <property type="protein sequence ID" value="CAF0878845.1"/>
    <property type="molecule type" value="Genomic_DNA"/>
</dbReference>
<protein>
    <submittedName>
        <fullName evidence="3">Uncharacterized protein</fullName>
    </submittedName>
</protein>
<evidence type="ECO:0000256" key="1">
    <source>
        <dbReference type="SAM" id="Phobius"/>
    </source>
</evidence>
<dbReference type="AlphaFoldDB" id="A0A814J4W8"/>
<keyword evidence="6" id="KW-1185">Reference proteome</keyword>
<dbReference type="EMBL" id="CAJNOQ010003812">
    <property type="protein sequence ID" value="CAF1030722.1"/>
    <property type="molecule type" value="Genomic_DNA"/>
</dbReference>
<gene>
    <name evidence="3" type="ORF">GPM918_LOCUS15264</name>
    <name evidence="2" type="ORF">OVA965_LOCUS8513</name>
    <name evidence="5" type="ORF">SRO942_LOCUS15264</name>
    <name evidence="4" type="ORF">TMI583_LOCUS8509</name>
</gene>
<accession>A0A814J4W8</accession>
<evidence type="ECO:0000313" key="6">
    <source>
        <dbReference type="Proteomes" id="UP000663829"/>
    </source>
</evidence>
<keyword evidence="1" id="KW-0812">Transmembrane</keyword>
<organism evidence="3 6">
    <name type="scientific">Didymodactylos carnosus</name>
    <dbReference type="NCBI Taxonomy" id="1234261"/>
    <lineage>
        <taxon>Eukaryota</taxon>
        <taxon>Metazoa</taxon>
        <taxon>Spiralia</taxon>
        <taxon>Gnathifera</taxon>
        <taxon>Rotifera</taxon>
        <taxon>Eurotatoria</taxon>
        <taxon>Bdelloidea</taxon>
        <taxon>Philodinida</taxon>
        <taxon>Philodinidae</taxon>
        <taxon>Didymodactylos</taxon>
    </lineage>
</organism>
<feature type="transmembrane region" description="Helical" evidence="1">
    <location>
        <begin position="12"/>
        <end position="35"/>
    </location>
</feature>
<dbReference type="Proteomes" id="UP000663829">
    <property type="component" value="Unassembled WGS sequence"/>
</dbReference>
<dbReference type="EMBL" id="CAJOBC010003812">
    <property type="protein sequence ID" value="CAF3801546.1"/>
    <property type="molecule type" value="Genomic_DNA"/>
</dbReference>
<evidence type="ECO:0000313" key="3">
    <source>
        <dbReference type="EMBL" id="CAF1030722.1"/>
    </source>
</evidence>
<evidence type="ECO:0000313" key="4">
    <source>
        <dbReference type="EMBL" id="CAF3662819.1"/>
    </source>
</evidence>
<sequence>MRYTQRSCGHTLVIMVKVLGLILLYWCCSISLIFFNRKLFRDYKFPLYITMIHMIIKFLFAAIIRFSLHHACKQERTHLTWPIHWKKIAPT</sequence>
<evidence type="ECO:0000313" key="5">
    <source>
        <dbReference type="EMBL" id="CAF3801546.1"/>
    </source>
</evidence>
<keyword evidence="1" id="KW-0472">Membrane</keyword>
<feature type="non-terminal residue" evidence="3">
    <location>
        <position position="91"/>
    </location>
</feature>
<reference evidence="3" key="1">
    <citation type="submission" date="2021-02" db="EMBL/GenBank/DDBJ databases">
        <authorList>
            <person name="Nowell W R."/>
        </authorList>
    </citation>
    <scope>NUCLEOTIDE SEQUENCE</scope>
</reference>
<name>A0A814J4W8_9BILA</name>
<proteinExistence type="predicted"/>
<keyword evidence="1" id="KW-1133">Transmembrane helix</keyword>
<dbReference type="Proteomes" id="UP000682733">
    <property type="component" value="Unassembled WGS sequence"/>
</dbReference>
<dbReference type="Proteomes" id="UP000677228">
    <property type="component" value="Unassembled WGS sequence"/>
</dbReference>
<evidence type="ECO:0000313" key="2">
    <source>
        <dbReference type="EMBL" id="CAF0878845.1"/>
    </source>
</evidence>